<comment type="caution">
    <text evidence="1">The sequence shown here is derived from an EMBL/GenBank/DDBJ whole genome shotgun (WGS) entry which is preliminary data.</text>
</comment>
<dbReference type="AlphaFoldDB" id="A0AA42QXV1"/>
<evidence type="ECO:0000313" key="2">
    <source>
        <dbReference type="Proteomes" id="UP001161567"/>
    </source>
</evidence>
<dbReference type="InterPro" id="IPR013321">
    <property type="entry name" value="Arc_rbn_hlx_hlx"/>
</dbReference>
<dbReference type="GO" id="GO:0006355">
    <property type="term" value="P:regulation of DNA-templated transcription"/>
    <property type="evidence" value="ECO:0007669"/>
    <property type="project" value="InterPro"/>
</dbReference>
<dbReference type="Proteomes" id="UP001161567">
    <property type="component" value="Unassembled WGS sequence"/>
</dbReference>
<dbReference type="EMBL" id="JAOCIL010000005">
    <property type="protein sequence ID" value="MDH1440295.1"/>
    <property type="molecule type" value="Genomic_DNA"/>
</dbReference>
<reference evidence="1" key="1">
    <citation type="submission" date="2022-09" db="EMBL/GenBank/DDBJ databases">
        <title>Intensive care unit water sources are persistently colonized with multi-drug resistant bacteria and are the site of extensive horizontal gene transfer of antibiotic resistance genes.</title>
        <authorList>
            <person name="Diorio-Toth L."/>
        </authorList>
    </citation>
    <scope>NUCLEOTIDE SEQUENCE</scope>
    <source>
        <strain evidence="1">GD03725</strain>
    </source>
</reference>
<organism evidence="1 2">
    <name type="scientific">Acinetobacter johnsonii</name>
    <dbReference type="NCBI Taxonomy" id="40214"/>
    <lineage>
        <taxon>Bacteria</taxon>
        <taxon>Pseudomonadati</taxon>
        <taxon>Pseudomonadota</taxon>
        <taxon>Gammaproteobacteria</taxon>
        <taxon>Moraxellales</taxon>
        <taxon>Moraxellaceae</taxon>
        <taxon>Acinetobacter</taxon>
    </lineage>
</organism>
<dbReference type="RefSeq" id="WP_086045004.1">
    <property type="nucleotide sequence ID" value="NZ_JAOCIL010000005.1"/>
</dbReference>
<protein>
    <submittedName>
        <fullName evidence="1">Replication initiation protein</fullName>
    </submittedName>
</protein>
<gene>
    <name evidence="1" type="ORF">N5I27_18590</name>
</gene>
<dbReference type="Pfam" id="PF03090">
    <property type="entry name" value="Replicase"/>
    <property type="match status" value="1"/>
</dbReference>
<dbReference type="Gene3D" id="1.10.340.50">
    <property type="match status" value="1"/>
</dbReference>
<sequence>MNKTQPQLELFPSFIGNLPIKPYCTNDLATGLKIRPKNSAISFKYIQPNSPFYQHYFVLDLDYESALSEILYSLNGVPMPNFVAENPQNGRLHAFFELKTPIYTTDASRQKPIMLANAIYLRLRELFNADVGYSGLISKNPMHEQWHTYSIRKKPYSLNELSSKLDISWLDVKKAPKQDEAVGLGRNCYIFHTARHWAYVEIRKYRGKTYSIWLQCVMDHCLKLNEGITKPMQYNEIKGIAKSISRYCWKKDAYCYQEFIDRQSRKGALGGKISRRPKTTDSERTLQPWLEKGISQSTYYRWKKLGKI</sequence>
<proteinExistence type="predicted"/>
<accession>A0AA42QXV1</accession>
<evidence type="ECO:0000313" key="1">
    <source>
        <dbReference type="EMBL" id="MDH1440295.1"/>
    </source>
</evidence>
<name>A0AA42QXV1_ACIJO</name>
<dbReference type="InterPro" id="IPR004322">
    <property type="entry name" value="Plasmid_replicase_bac"/>
</dbReference>
<dbReference type="Gene3D" id="1.10.1220.10">
    <property type="entry name" value="Met repressor-like"/>
    <property type="match status" value="1"/>
</dbReference>